<feature type="domain" description="Toprim" evidence="4">
    <location>
        <begin position="218"/>
        <end position="319"/>
    </location>
</feature>
<feature type="region of interest" description="Disordered" evidence="1">
    <location>
        <begin position="334"/>
        <end position="408"/>
    </location>
</feature>
<dbReference type="Pfam" id="PF13362">
    <property type="entry name" value="Toprim_3"/>
    <property type="match status" value="1"/>
</dbReference>
<dbReference type="CDD" id="cd01029">
    <property type="entry name" value="TOPRIM_primases"/>
    <property type="match status" value="1"/>
</dbReference>
<evidence type="ECO:0000313" key="5">
    <source>
        <dbReference type="EMBL" id="CUA98463.1"/>
    </source>
</evidence>
<gene>
    <name evidence="5" type="ORF">Ga0061069_107112</name>
</gene>
<dbReference type="InterPro" id="IPR009270">
    <property type="entry name" value="DUF927"/>
</dbReference>
<dbReference type="Pfam" id="PF06048">
    <property type="entry name" value="DUF927"/>
    <property type="match status" value="1"/>
</dbReference>
<name>A0A0K6I5X7_9BURK</name>
<dbReference type="InterPro" id="IPR014819">
    <property type="entry name" value="PriCT_2"/>
</dbReference>
<evidence type="ECO:0000259" key="3">
    <source>
        <dbReference type="Pfam" id="PF08707"/>
    </source>
</evidence>
<keyword evidence="6" id="KW-1185">Reference proteome</keyword>
<dbReference type="Proteomes" id="UP000183649">
    <property type="component" value="Unassembled WGS sequence"/>
</dbReference>
<evidence type="ECO:0000313" key="6">
    <source>
        <dbReference type="Proteomes" id="UP000183649"/>
    </source>
</evidence>
<dbReference type="RefSeq" id="WP_055451012.1">
    <property type="nucleotide sequence ID" value="NZ_CYHF01000007.1"/>
</dbReference>
<dbReference type="InterPro" id="IPR006171">
    <property type="entry name" value="TOPRIM_dom"/>
</dbReference>
<dbReference type="AlphaFoldDB" id="A0A0K6I5X7"/>
<dbReference type="STRING" id="339866.GCA_001418255_02151"/>
<dbReference type="GO" id="GO:0016817">
    <property type="term" value="F:hydrolase activity, acting on acid anhydrides"/>
    <property type="evidence" value="ECO:0007669"/>
    <property type="project" value="InterPro"/>
</dbReference>
<dbReference type="InterPro" id="IPR034154">
    <property type="entry name" value="TOPRIM_DnaG/twinkle"/>
</dbReference>
<dbReference type="Pfam" id="PF08707">
    <property type="entry name" value="PriCT_2"/>
    <property type="match status" value="1"/>
</dbReference>
<dbReference type="EMBL" id="CYHF01000007">
    <property type="protein sequence ID" value="CUA98463.1"/>
    <property type="molecule type" value="Genomic_DNA"/>
</dbReference>
<evidence type="ECO:0000259" key="4">
    <source>
        <dbReference type="Pfam" id="PF13362"/>
    </source>
</evidence>
<organism evidence="5 6">
    <name type="scientific">Thiomonas bhubaneswarensis</name>
    <dbReference type="NCBI Taxonomy" id="339866"/>
    <lineage>
        <taxon>Bacteria</taxon>
        <taxon>Pseudomonadati</taxon>
        <taxon>Pseudomonadota</taxon>
        <taxon>Betaproteobacteria</taxon>
        <taxon>Burkholderiales</taxon>
        <taxon>Thiomonas</taxon>
    </lineage>
</organism>
<accession>A0A0K6I5X7</accession>
<evidence type="ECO:0000259" key="2">
    <source>
        <dbReference type="Pfam" id="PF06048"/>
    </source>
</evidence>
<proteinExistence type="predicted"/>
<protein>
    <submittedName>
        <fullName evidence="5">Uncharcterized protein, DUF927 family</fullName>
    </submittedName>
</protein>
<feature type="domain" description="Primase C-terminal 2" evidence="3">
    <location>
        <begin position="10"/>
        <end position="82"/>
    </location>
</feature>
<evidence type="ECO:0000256" key="1">
    <source>
        <dbReference type="SAM" id="MobiDB-lite"/>
    </source>
</evidence>
<reference evidence="6" key="1">
    <citation type="submission" date="2015-08" db="EMBL/GenBank/DDBJ databases">
        <authorList>
            <person name="Varghese N."/>
        </authorList>
    </citation>
    <scope>NUCLEOTIDE SEQUENCE [LARGE SCALE GENOMIC DNA]</scope>
    <source>
        <strain evidence="6">DSM 18181</strain>
    </source>
</reference>
<sequence length="991" mass="107020">MRQHLTPDQIREALACIPADLPREEWARVAMAIKSELGDGGFDLFNEWSASGKSYDATAARDTWRSITASGRVTIGTLLHLAKQHGYRPAQHAPQPALSRRQRAAQAAERARRDVAERAARKAAQDAAAALAVRLWSEASDTGESPYLAQKGCGAHGARFLPDERLLIPMRTIDGELRNLQTIAPARPANGPQKRFLKGGQKTGLLHWLGDPAGADALLVCEGYATAASLYEATGRPVACAFDSTNLPHIARALRQHFGPQPLLLIAGDNDFETEQRTGKNAGRIAADKAARLAHGAVVLPETAQGQNIDFNDVVLSAGFEVVKARIEQAIAQARAAAPPGDDLQHAQQEPAAAPPGDDLQHAQQEPAAAPPGDDLQHAQQEPAAAPPGDDLQHAQQEPAAAPPGDDLQHAQHVHAAVPGHDRFSLNERGVWFAEMDAEGRPKAPLWICSPLRVTARTRDGNGGDWGFLLEFDDPAGHPRQWAAPAKLLAGDGAEFRAALLSMGLRIRTAPRARQLLATYVQSRNPDAFARCVDRLGWHPGGVYVLHDEVLGNASERLIFQSEAAAENTLRQRGTLAQWRDRIAAYAVGNSRLVFAISAAFAGMALRPSAESGGGFHLVGHSSSGKSTALRVAASIYGPSAYAQNWRATSNAIEGTAAAHCDRLLILDEIAQIDAREVGECSYMLSNGVGKSRASRTGLPRPRLTWLLMLLSAGEVGIAQHMLSANKTARAGQELRLVDLPADAGAGMGLFERLHDRETPQALASYLGKAADAYHGTAARAFLEHCVSRADTLRPHMREAVERLAMDWIPDAASGQVHRVGRRFAVVGAAGELATAAGITGWPAGEAERAARRCFNDWLAARGGLGNSEDRQQLAQVRRFLELHGEGRFTDWARADDDHAPRTLSRAGFRKAAKDVTGSVESWDYFVLPETFRREVCDGFDYRAVLRVLRDKNHLQTDKGRAFDRTVRLPGLGRAVVYHILPSIFEGDDEA</sequence>
<feature type="domain" description="DUF927" evidence="2">
    <location>
        <begin position="424"/>
        <end position="699"/>
    </location>
</feature>